<dbReference type="Gene3D" id="3.40.190.10">
    <property type="entry name" value="Periplasmic binding protein-like II"/>
    <property type="match status" value="2"/>
</dbReference>
<name>A0A0C1YCX2_9CYAN</name>
<reference evidence="1" key="3">
    <citation type="submission" date="2020-02" db="EMBL/GenBank/DDBJ databases">
        <authorList>
            <person name="Sarangi A.N."/>
            <person name="Ghosh S."/>
            <person name="Mukherjee M."/>
            <person name="Tripathy S."/>
        </authorList>
    </citation>
    <scope>NUCLEOTIDE SEQUENCE</scope>
    <source>
        <strain evidence="1">BDU141951</strain>
    </source>
</reference>
<reference evidence="1" key="2">
    <citation type="journal article" date="2015" name="Genome Announc.">
        <title>Draft Genome Sequence of Filamentous Marine Cyanobacterium Lyngbya confervoides Strain BDU141951.</title>
        <authorList>
            <person name="Chandrababunaidu M.M."/>
            <person name="Sen D."/>
            <person name="Tripathy S."/>
        </authorList>
    </citation>
    <scope>NUCLEOTIDE SEQUENCE</scope>
    <source>
        <strain evidence="1">BDU141951</strain>
    </source>
</reference>
<dbReference type="EMBL" id="JTHE02000003">
    <property type="protein sequence ID" value="NEV66327.1"/>
    <property type="molecule type" value="Genomic_DNA"/>
</dbReference>
<proteinExistence type="predicted"/>
<gene>
    <name evidence="1" type="ORF">QQ91_004260</name>
</gene>
<dbReference type="AlphaFoldDB" id="A0A0C1YCX2"/>
<organism evidence="1">
    <name type="scientific">Lyngbya confervoides BDU141951</name>
    <dbReference type="NCBI Taxonomy" id="1574623"/>
    <lineage>
        <taxon>Bacteria</taxon>
        <taxon>Bacillati</taxon>
        <taxon>Cyanobacteriota</taxon>
        <taxon>Cyanophyceae</taxon>
        <taxon>Oscillatoriophycideae</taxon>
        <taxon>Oscillatoriales</taxon>
        <taxon>Microcoleaceae</taxon>
        <taxon>Lyngbya</taxon>
    </lineage>
</organism>
<protein>
    <submittedName>
        <fullName evidence="1">Phosphate/phosphite/phosphonate ABC transporter substrate-binding protein</fullName>
    </submittedName>
</protein>
<evidence type="ECO:0000313" key="1">
    <source>
        <dbReference type="EMBL" id="NEV66327.1"/>
    </source>
</evidence>
<sequence length="302" mass="32276">MRRRQLLAWGLLGVCLAFLLNLTGCQGQSSPVGGPSRLVIGLVSYDTGAASVDAYTPLKDYLSEALAAQIELEPVFNEIRAVEQIQAQAWDLAFAPAGLAAIAVEDAQYIPLFPLQGSPNQRSVLVVPTDSTAESLSDLANEVIALGEPGSATGYYLPLYDLYGLTFAEIRFAPTPKTVLAWVAQGDVAAGALSEEDYQQYRNEFGANALRVLHESRTINNGAVLLSPAIDRNQQRLIEDAMQAAPASVASDAGYIANAAPPTFDQLIQLVDKVRPLEDRVREQPAVLTVPGEAAAAEEPEL</sequence>
<dbReference type="PANTHER" id="PTHR35841:SF1">
    <property type="entry name" value="PHOSPHONATES-BINDING PERIPLASMIC PROTEIN"/>
    <property type="match status" value="1"/>
</dbReference>
<dbReference type="Pfam" id="PF12974">
    <property type="entry name" value="Phosphonate-bd"/>
    <property type="match status" value="1"/>
</dbReference>
<dbReference type="SUPFAM" id="SSF53850">
    <property type="entry name" value="Periplasmic binding protein-like II"/>
    <property type="match status" value="1"/>
</dbReference>
<comment type="caution">
    <text evidence="1">The sequence shown here is derived from an EMBL/GenBank/DDBJ whole genome shotgun (WGS) entry which is preliminary data.</text>
</comment>
<dbReference type="PANTHER" id="PTHR35841">
    <property type="entry name" value="PHOSPHONATES-BINDING PERIPLASMIC PROTEIN"/>
    <property type="match status" value="1"/>
</dbReference>
<accession>A0A0C1YCX2</accession>
<reference evidence="1" key="1">
    <citation type="submission" date="2014-11" db="EMBL/GenBank/DDBJ databases">
        <authorList>
            <person name="Malar M.C."/>
            <person name="Sen D."/>
            <person name="Tripathy S."/>
        </authorList>
    </citation>
    <scope>NUCLEOTIDE SEQUENCE</scope>
    <source>
        <strain evidence="1">BDU141951</strain>
    </source>
</reference>